<sequence>MWSPTCMAMSCSRRFIGYELDGRAIVDVPAEMVAAIEGGWPLVSTGGVPSLSDTPHLNNLRQRQVQLLSATDETQQPDRPEEFRTAWAIYRQELRDWPQTETDPANPTEPTPPDADALDRMLFNLTLATGQMQL</sequence>
<dbReference type="EMBL" id="QFNN01000073">
    <property type="protein sequence ID" value="PZO89076.1"/>
    <property type="molecule type" value="Genomic_DNA"/>
</dbReference>
<evidence type="ECO:0000256" key="1">
    <source>
        <dbReference type="SAM" id="MobiDB-lite"/>
    </source>
</evidence>
<organism evidence="3 4">
    <name type="scientific">Sphingomonas sanxanigenens</name>
    <dbReference type="NCBI Taxonomy" id="397260"/>
    <lineage>
        <taxon>Bacteria</taxon>
        <taxon>Pseudomonadati</taxon>
        <taxon>Pseudomonadota</taxon>
        <taxon>Alphaproteobacteria</taxon>
        <taxon>Sphingomonadales</taxon>
        <taxon>Sphingomonadaceae</taxon>
        <taxon>Sphingomonas</taxon>
    </lineage>
</organism>
<protein>
    <recommendedName>
        <fullName evidence="2">Phage tail assembly chaperone-like domain-containing protein</fullName>
    </recommendedName>
</protein>
<evidence type="ECO:0000313" key="4">
    <source>
        <dbReference type="Proteomes" id="UP000249066"/>
    </source>
</evidence>
<dbReference type="Gene3D" id="6.10.140.1310">
    <property type="match status" value="1"/>
</dbReference>
<comment type="caution">
    <text evidence="3">The sequence shown here is derived from an EMBL/GenBank/DDBJ whole genome shotgun (WGS) entry which is preliminary data.</text>
</comment>
<evidence type="ECO:0000259" key="2">
    <source>
        <dbReference type="Pfam" id="PF16778"/>
    </source>
</evidence>
<feature type="region of interest" description="Disordered" evidence="1">
    <location>
        <begin position="95"/>
        <end position="116"/>
    </location>
</feature>
<reference evidence="3 4" key="1">
    <citation type="submission" date="2017-08" db="EMBL/GenBank/DDBJ databases">
        <title>Infants hospitalized years apart are colonized by the same room-sourced microbial strains.</title>
        <authorList>
            <person name="Brooks B."/>
            <person name="Olm M.R."/>
            <person name="Firek B.A."/>
            <person name="Baker R."/>
            <person name="Thomas B.C."/>
            <person name="Morowitz M.J."/>
            <person name="Banfield J.F."/>
        </authorList>
    </citation>
    <scope>NUCLEOTIDE SEQUENCE [LARGE SCALE GENOMIC DNA]</scope>
    <source>
        <strain evidence="3">S2_018_000_R2_101</strain>
    </source>
</reference>
<dbReference type="Pfam" id="PF16778">
    <property type="entry name" value="Phage_tail_APC"/>
    <property type="match status" value="1"/>
</dbReference>
<feature type="domain" description="Phage tail assembly chaperone-like" evidence="2">
    <location>
        <begin position="61"/>
        <end position="114"/>
    </location>
</feature>
<accession>A0A2W5A6Q3</accession>
<evidence type="ECO:0000313" key="3">
    <source>
        <dbReference type="EMBL" id="PZO89076.1"/>
    </source>
</evidence>
<proteinExistence type="predicted"/>
<name>A0A2W5A6Q3_9SPHN</name>
<dbReference type="AlphaFoldDB" id="A0A2W5A6Q3"/>
<dbReference type="InterPro" id="IPR031893">
    <property type="entry name" value="Phage_tail_APC"/>
</dbReference>
<dbReference type="Proteomes" id="UP000249066">
    <property type="component" value="Unassembled WGS sequence"/>
</dbReference>
<gene>
    <name evidence="3" type="ORF">DI623_11395</name>
</gene>